<gene>
    <name evidence="1" type="ORF">UABAM_00922</name>
</gene>
<proteinExistence type="predicted"/>
<sequence>MIALSIDPVNREELHYILHNAQEALQLKLELDYLRDKFWKPESLQLINI</sequence>
<protein>
    <submittedName>
        <fullName evidence="1">Uncharacterized protein</fullName>
    </submittedName>
</protein>
<organism evidence="1 2">
    <name type="scientific">Uabimicrobium amorphum</name>
    <dbReference type="NCBI Taxonomy" id="2596890"/>
    <lineage>
        <taxon>Bacteria</taxon>
        <taxon>Pseudomonadati</taxon>
        <taxon>Planctomycetota</taxon>
        <taxon>Candidatus Uabimicrobiia</taxon>
        <taxon>Candidatus Uabimicrobiales</taxon>
        <taxon>Candidatus Uabimicrobiaceae</taxon>
        <taxon>Candidatus Uabimicrobium</taxon>
    </lineage>
</organism>
<reference evidence="1 2" key="1">
    <citation type="submission" date="2019-08" db="EMBL/GenBank/DDBJ databases">
        <title>Complete genome sequence of Candidatus Uab amorphum.</title>
        <authorList>
            <person name="Shiratori T."/>
            <person name="Suzuki S."/>
            <person name="Kakizawa Y."/>
            <person name="Ishida K."/>
        </authorList>
    </citation>
    <scope>NUCLEOTIDE SEQUENCE [LARGE SCALE GENOMIC DNA]</scope>
    <source>
        <strain evidence="1 2">SRT547</strain>
    </source>
</reference>
<evidence type="ECO:0000313" key="1">
    <source>
        <dbReference type="EMBL" id="BBM82579.1"/>
    </source>
</evidence>
<name>A0A5S9IIP8_UABAM</name>
<accession>A0A5S9IIP8</accession>
<dbReference type="AlphaFoldDB" id="A0A5S9IIP8"/>
<dbReference type="EMBL" id="AP019860">
    <property type="protein sequence ID" value="BBM82579.1"/>
    <property type="molecule type" value="Genomic_DNA"/>
</dbReference>
<keyword evidence="2" id="KW-1185">Reference proteome</keyword>
<dbReference type="RefSeq" id="WP_173013134.1">
    <property type="nucleotide sequence ID" value="NZ_AP019860.1"/>
</dbReference>
<evidence type="ECO:0000313" key="2">
    <source>
        <dbReference type="Proteomes" id="UP000326354"/>
    </source>
</evidence>
<dbReference type="KEGG" id="uam:UABAM_00922"/>
<dbReference type="Proteomes" id="UP000326354">
    <property type="component" value="Chromosome"/>
</dbReference>